<evidence type="ECO:0000256" key="1">
    <source>
        <dbReference type="SAM" id="MobiDB-lite"/>
    </source>
</evidence>
<reference evidence="3" key="1">
    <citation type="submission" date="2017-11" db="EMBL/GenBank/DDBJ databases">
        <authorList>
            <person name="Lima N.C."/>
            <person name="Parody-Merino A.M."/>
            <person name="Battley P.F."/>
            <person name="Fidler A.E."/>
            <person name="Prosdocimi F."/>
        </authorList>
    </citation>
    <scope>NUCLEOTIDE SEQUENCE [LARGE SCALE GENOMIC DNA]</scope>
</reference>
<accession>A0A2I0UAV4</accession>
<feature type="region of interest" description="Disordered" evidence="1">
    <location>
        <begin position="1"/>
        <end position="27"/>
    </location>
</feature>
<reference evidence="3" key="2">
    <citation type="submission" date="2017-12" db="EMBL/GenBank/DDBJ databases">
        <title>Genome sequence of the Bar-tailed Godwit (Limosa lapponica baueri).</title>
        <authorList>
            <person name="Lima N.C.B."/>
            <person name="Parody-Merino A.M."/>
            <person name="Battley P.F."/>
            <person name="Fidler A.E."/>
            <person name="Prosdocimi F."/>
        </authorList>
    </citation>
    <scope>NUCLEOTIDE SEQUENCE [LARGE SCALE GENOMIC DNA]</scope>
</reference>
<dbReference type="Proteomes" id="UP000233556">
    <property type="component" value="Unassembled WGS sequence"/>
</dbReference>
<evidence type="ECO:0000313" key="3">
    <source>
        <dbReference type="Proteomes" id="UP000233556"/>
    </source>
</evidence>
<proteinExistence type="predicted"/>
<feature type="compositionally biased region" description="Polar residues" evidence="1">
    <location>
        <begin position="1"/>
        <end position="24"/>
    </location>
</feature>
<dbReference type="EMBL" id="KZ505923">
    <property type="protein sequence ID" value="PKU43208.1"/>
    <property type="molecule type" value="Genomic_DNA"/>
</dbReference>
<dbReference type="AlphaFoldDB" id="A0A2I0UAV4"/>
<evidence type="ECO:0000313" key="2">
    <source>
        <dbReference type="EMBL" id="PKU43208.1"/>
    </source>
</evidence>
<keyword evidence="3" id="KW-1185">Reference proteome</keyword>
<sequence>MPNTPLCSPTPDNMRDNVTQTSDNTRCKKNDFQTRDALRQEDLQDCRTDVKRLYGDAIRELNVVAHYKKLLSKQRGCTLKKSGFKTWEQYWKHVISRRVRGISGVLEDHGAIEIYTGGLTGFSGVLEHHGAIEKDFQGTVRDFRYRGGLKGHRGELSED</sequence>
<gene>
    <name evidence="2" type="ORF">llap_6475</name>
</gene>
<protein>
    <submittedName>
        <fullName evidence="2">Uncharacterized protein</fullName>
    </submittedName>
</protein>
<name>A0A2I0UAV4_LIMLA</name>
<organism evidence="2 3">
    <name type="scientific">Limosa lapponica baueri</name>
    <dbReference type="NCBI Taxonomy" id="1758121"/>
    <lineage>
        <taxon>Eukaryota</taxon>
        <taxon>Metazoa</taxon>
        <taxon>Chordata</taxon>
        <taxon>Craniata</taxon>
        <taxon>Vertebrata</taxon>
        <taxon>Euteleostomi</taxon>
        <taxon>Archelosauria</taxon>
        <taxon>Archosauria</taxon>
        <taxon>Dinosauria</taxon>
        <taxon>Saurischia</taxon>
        <taxon>Theropoda</taxon>
        <taxon>Coelurosauria</taxon>
        <taxon>Aves</taxon>
        <taxon>Neognathae</taxon>
        <taxon>Neoaves</taxon>
        <taxon>Charadriiformes</taxon>
        <taxon>Scolopacidae</taxon>
        <taxon>Limosa</taxon>
    </lineage>
</organism>